<dbReference type="GO" id="GO:0005525">
    <property type="term" value="F:GTP binding"/>
    <property type="evidence" value="ECO:0007669"/>
    <property type="project" value="InterPro"/>
</dbReference>
<dbReference type="Pfam" id="PF00071">
    <property type="entry name" value="Ras"/>
    <property type="match status" value="1"/>
</dbReference>
<protein>
    <submittedName>
        <fullName evidence="1">Ras family GTPase</fullName>
    </submittedName>
</protein>
<dbReference type="SUPFAM" id="SSF52540">
    <property type="entry name" value="P-loop containing nucleoside triphosphate hydrolases"/>
    <property type="match status" value="1"/>
</dbReference>
<gene>
    <name evidence="1" type="ORF">LCPAC001_00060</name>
</gene>
<dbReference type="InterPro" id="IPR001806">
    <property type="entry name" value="Small_GTPase"/>
</dbReference>
<dbReference type="InterPro" id="IPR027417">
    <property type="entry name" value="P-loop_NTPase"/>
</dbReference>
<evidence type="ECO:0000313" key="1">
    <source>
        <dbReference type="EMBL" id="QBK89496.1"/>
    </source>
</evidence>
<reference evidence="1" key="1">
    <citation type="journal article" date="2019" name="MBio">
        <title>Virus Genomes from Deep Sea Sediments Expand the Ocean Megavirome and Support Independent Origins of Viral Gigantism.</title>
        <authorList>
            <person name="Backstrom D."/>
            <person name="Yutin N."/>
            <person name="Jorgensen S.L."/>
            <person name="Dharamshi J."/>
            <person name="Homa F."/>
            <person name="Zaremba-Niedwiedzka K."/>
            <person name="Spang A."/>
            <person name="Wolf Y.I."/>
            <person name="Koonin E.V."/>
            <person name="Ettema T.J."/>
        </authorList>
    </citation>
    <scope>NUCLEOTIDE SEQUENCE</scope>
</reference>
<dbReference type="GO" id="GO:0003924">
    <property type="term" value="F:GTPase activity"/>
    <property type="evidence" value="ECO:0007669"/>
    <property type="project" value="InterPro"/>
</dbReference>
<dbReference type="Gene3D" id="3.40.50.300">
    <property type="entry name" value="P-loop containing nucleotide triphosphate hydrolases"/>
    <property type="match status" value="1"/>
</dbReference>
<organism evidence="1">
    <name type="scientific">Pithovirus LCPAC001</name>
    <dbReference type="NCBI Taxonomy" id="2506585"/>
    <lineage>
        <taxon>Viruses</taxon>
        <taxon>Pithoviruses</taxon>
    </lineage>
</organism>
<dbReference type="EMBL" id="MK500427">
    <property type="protein sequence ID" value="QBK89496.1"/>
    <property type="molecule type" value="Genomic_DNA"/>
</dbReference>
<accession>A0A481Z197</accession>
<name>A0A481Z197_9VIRU</name>
<sequence>MSTNNKYTEVLFVGNKMTGKSSFISFAQTGIYFPKYRATTDIIITKIKINDHTFACVDLDISILKLVKKFNYNAAMIFCDIRVLNSITSIESWILFIHRNIGSIPTVIVATYFDEIESYMTHLIYLHKISKRVNLDFVLISSFSGYSIQIPFDILDHKLMKNGI</sequence>
<proteinExistence type="predicted"/>